<gene>
    <name evidence="1" type="ORF">YC6258_04528</name>
</gene>
<dbReference type="EMBL" id="CP007142">
    <property type="protein sequence ID" value="AJQ96560.1"/>
    <property type="molecule type" value="Genomic_DNA"/>
</dbReference>
<dbReference type="KEGG" id="gsn:YC6258_04528"/>
<name>A0A0C5VB37_9GAMM</name>
<accession>A0A0C5VB37</accession>
<evidence type="ECO:0000313" key="1">
    <source>
        <dbReference type="EMBL" id="AJQ96560.1"/>
    </source>
</evidence>
<keyword evidence="2" id="KW-1185">Reference proteome</keyword>
<proteinExistence type="predicted"/>
<reference evidence="1 2" key="1">
    <citation type="submission" date="2014-01" db="EMBL/GenBank/DDBJ databases">
        <title>Full genme sequencing of cellulolytic bacterium Gynuella sunshinyii YC6258T gen. nov., sp. nov.</title>
        <authorList>
            <person name="Khan H."/>
            <person name="Chung E.J."/>
            <person name="Chung Y.R."/>
        </authorList>
    </citation>
    <scope>NUCLEOTIDE SEQUENCE [LARGE SCALE GENOMIC DNA]</scope>
    <source>
        <strain evidence="1 2">YC6258</strain>
    </source>
</reference>
<sequence length="59" mass="6824">MISMLINVFFCGCFLDLFLSLKNKFRSIDKGFLRLVFTKKPDTYAHSFIFVTLLLVTIG</sequence>
<dbReference type="STRING" id="1445510.YC6258_04528"/>
<organism evidence="1 2">
    <name type="scientific">Gynuella sunshinyii YC6258</name>
    <dbReference type="NCBI Taxonomy" id="1445510"/>
    <lineage>
        <taxon>Bacteria</taxon>
        <taxon>Pseudomonadati</taxon>
        <taxon>Pseudomonadota</taxon>
        <taxon>Gammaproteobacteria</taxon>
        <taxon>Oceanospirillales</taxon>
        <taxon>Saccharospirillaceae</taxon>
        <taxon>Gynuella</taxon>
    </lineage>
</organism>
<protein>
    <submittedName>
        <fullName evidence="1">Uncharacterized protein</fullName>
    </submittedName>
</protein>
<dbReference type="Proteomes" id="UP000032266">
    <property type="component" value="Chromosome"/>
</dbReference>
<dbReference type="AlphaFoldDB" id="A0A0C5VB37"/>
<evidence type="ECO:0000313" key="2">
    <source>
        <dbReference type="Proteomes" id="UP000032266"/>
    </source>
</evidence>
<dbReference type="HOGENOM" id="CLU_2954068_0_0_6"/>